<dbReference type="Proteomes" id="UP001222087">
    <property type="component" value="Chromosome"/>
</dbReference>
<sequence>MTISKKNSPNQSKFFKNIPEGLLQDTLPTMRSVIVLLNEQEEQEERNNEDNSITIPSL</sequence>
<reference evidence="1 2" key="1">
    <citation type="submission" date="2023-02" db="EMBL/GenBank/DDBJ databases">
        <title>Genome Sequence of L. cardiaca H63T.</title>
        <authorList>
            <person name="Lopez A.E."/>
            <person name="Cianciotto N.P."/>
        </authorList>
    </citation>
    <scope>NUCLEOTIDE SEQUENCE [LARGE SCALE GENOMIC DNA]</scope>
    <source>
        <strain evidence="1 2">H63</strain>
    </source>
</reference>
<dbReference type="RefSeq" id="WP_275090251.1">
    <property type="nucleotide sequence ID" value="NZ_CP119078.1"/>
</dbReference>
<keyword evidence="2" id="KW-1185">Reference proteome</keyword>
<organism evidence="1 2">
    <name type="scientific">Legionella cardiaca</name>
    <dbReference type="NCBI Taxonomy" id="1071983"/>
    <lineage>
        <taxon>Bacteria</taxon>
        <taxon>Pseudomonadati</taxon>
        <taxon>Pseudomonadota</taxon>
        <taxon>Gammaproteobacteria</taxon>
        <taxon>Legionellales</taxon>
        <taxon>Legionellaceae</taxon>
        <taxon>Legionella</taxon>
    </lineage>
</organism>
<proteinExistence type="predicted"/>
<evidence type="ECO:0000313" key="1">
    <source>
        <dbReference type="EMBL" id="WED44433.1"/>
    </source>
</evidence>
<protein>
    <submittedName>
        <fullName evidence="1">Uncharacterized protein</fullName>
    </submittedName>
</protein>
<evidence type="ECO:0000313" key="2">
    <source>
        <dbReference type="Proteomes" id="UP001222087"/>
    </source>
</evidence>
<accession>A0ABY8AUT5</accession>
<dbReference type="EMBL" id="CP119078">
    <property type="protein sequence ID" value="WED44433.1"/>
    <property type="molecule type" value="Genomic_DNA"/>
</dbReference>
<gene>
    <name evidence="1" type="ORF">PXX05_06520</name>
</gene>
<name>A0ABY8AUT5_9GAMM</name>